<keyword evidence="1" id="KW-0456">Lyase</keyword>
<dbReference type="EMBL" id="CP050063">
    <property type="protein sequence ID" value="QIP17940.1"/>
    <property type="molecule type" value="Genomic_DNA"/>
</dbReference>
<evidence type="ECO:0000313" key="1">
    <source>
        <dbReference type="EMBL" id="QIP17940.1"/>
    </source>
</evidence>
<dbReference type="EC" id="4.2.2.2" evidence="1"/>
<dbReference type="KEGG" id="spib:G8759_24310"/>
<dbReference type="Proteomes" id="UP000501802">
    <property type="component" value="Chromosome"/>
</dbReference>
<dbReference type="AlphaFoldDB" id="A0A6G9AZT9"/>
<reference evidence="1 2" key="1">
    <citation type="submission" date="2020-03" db="EMBL/GenBank/DDBJ databases">
        <authorList>
            <person name="Kim M.K."/>
        </authorList>
    </citation>
    <scope>NUCLEOTIDE SEQUENCE [LARGE SCALE GENOMIC DNA]</scope>
    <source>
        <strain evidence="1 2">BT328</strain>
    </source>
</reference>
<accession>A0A6G9AZT9</accession>
<protein>
    <submittedName>
        <fullName evidence="1">Pectate lyase</fullName>
        <ecNumber evidence="1">4.2.2.2</ecNumber>
    </submittedName>
</protein>
<name>A0A6G9AZT9_9BACT</name>
<proteinExistence type="predicted"/>
<gene>
    <name evidence="1" type="primary">pelA</name>
    <name evidence="1" type="ORF">G8759_24310</name>
</gene>
<dbReference type="Pfam" id="PF09492">
    <property type="entry name" value="Pec_lyase"/>
    <property type="match status" value="1"/>
</dbReference>
<keyword evidence="2" id="KW-1185">Reference proteome</keyword>
<organism evidence="1 2">
    <name type="scientific">Spirosoma aureum</name>
    <dbReference type="NCBI Taxonomy" id="2692134"/>
    <lineage>
        <taxon>Bacteria</taxon>
        <taxon>Pseudomonadati</taxon>
        <taxon>Bacteroidota</taxon>
        <taxon>Cytophagia</taxon>
        <taxon>Cytophagales</taxon>
        <taxon>Cytophagaceae</taxon>
        <taxon>Spirosoma</taxon>
    </lineage>
</organism>
<dbReference type="SUPFAM" id="SSF81853">
    <property type="entry name" value="Family 10 polysaccharide lyase"/>
    <property type="match status" value="1"/>
</dbReference>
<dbReference type="NCBIfam" id="TIGR02474">
    <property type="entry name" value="pec_lyase"/>
    <property type="match status" value="1"/>
</dbReference>
<sequence>MLYYQRSNGGWPQPGGDAINYNRILTSTQKQQLIAEKNNLDATIDDKSTTREINYLVASFRQTQNDNYRKAAERGINYLLTAQKTNGGWAQFYPDSSSYRKQITYNDNAMIDVLWVMKSIADGTNSFDVVDKQLVPKAKKAVDRGVDCILKTQYSQKGILTAWCAQHDRITLQPTGARTFELPSLSGNESVGILEFLMSIDKPSDQIRKSVRAAMAWLESVRLPDIATKIIIDPSQPKGKDVVVVQEPGSTRWARFYDLDTNKPFFCGRNGIKKYALAEIENERRVGYAWYGTWPAKLLATDYPNWVKKWSK</sequence>
<evidence type="ECO:0000313" key="2">
    <source>
        <dbReference type="Proteomes" id="UP000501802"/>
    </source>
</evidence>
<dbReference type="InterPro" id="IPR012669">
    <property type="entry name" value="Pectate_lyase"/>
</dbReference>
<dbReference type="GO" id="GO:0030570">
    <property type="term" value="F:pectate lyase activity"/>
    <property type="evidence" value="ECO:0007669"/>
    <property type="project" value="UniProtKB-EC"/>
</dbReference>
<dbReference type="Gene3D" id="1.50.10.20">
    <property type="match status" value="1"/>
</dbReference>